<feature type="transmembrane region" description="Helical" evidence="5">
    <location>
        <begin position="274"/>
        <end position="292"/>
    </location>
</feature>
<dbReference type="RefSeq" id="WP_081637670.1">
    <property type="nucleotide sequence ID" value="NZ_JACJJX010000007.1"/>
</dbReference>
<dbReference type="GO" id="GO:1902600">
    <property type="term" value="P:proton transmembrane transport"/>
    <property type="evidence" value="ECO:0007669"/>
    <property type="project" value="InterPro"/>
</dbReference>
<evidence type="ECO:0000259" key="6">
    <source>
        <dbReference type="Pfam" id="PF00999"/>
    </source>
</evidence>
<keyword evidence="3 5" id="KW-1133">Transmembrane helix</keyword>
<sequence>MELFYLGISILIALVMGKFVSKIKLPAILGWLLAGMLLGPHAFHLLDAQILESDWFIMIEKLLECIVGLMIGTEMVWNKLKKSGKQILIMTLTESIGTFIAVSVAFGIIFYIVDVPLYLAFLFGGIALATAPAPSLSIVNEFKTDGPVTKTLIPMAALDDLVGAIIFFTVIAVVATQLSTTSISIGAMLLFVFIPVFLGLILGFMTGKWLQKLKQIQSMLMVLIGMLLVCVGSGFWISQQLPLPIFNFMLLGMGFSAAFSNCIQPGTLDQIMKYINPAIHLSLVIVILNLGAPLDYHLILNAGFYTLVYILVRAIGKYIGAYMGAKWSHAPDTVRKYLGFTLLPHSGVSLVFTGIAVSMLQNTSLECATILQGTIAAAAVINEVIAVFFAKKGFEWAKELNQGKEGKTCDKRIEKEKADKVFSWLLSRNSGH</sequence>
<evidence type="ECO:0000256" key="5">
    <source>
        <dbReference type="SAM" id="Phobius"/>
    </source>
</evidence>
<keyword evidence="8" id="KW-1185">Reference proteome</keyword>
<dbReference type="GO" id="GO:0016020">
    <property type="term" value="C:membrane"/>
    <property type="evidence" value="ECO:0007669"/>
    <property type="project" value="UniProtKB-SubCell"/>
</dbReference>
<dbReference type="Gene3D" id="1.20.1530.20">
    <property type="match status" value="1"/>
</dbReference>
<dbReference type="GeneID" id="77462756"/>
<dbReference type="EMBL" id="UHFX01000003">
    <property type="protein sequence ID" value="SUO04886.1"/>
    <property type="molecule type" value="Genomic_DNA"/>
</dbReference>
<dbReference type="InterPro" id="IPR038770">
    <property type="entry name" value="Na+/solute_symporter_sf"/>
</dbReference>
<dbReference type="Proteomes" id="UP000255523">
    <property type="component" value="Unassembled WGS sequence"/>
</dbReference>
<dbReference type="Pfam" id="PF00999">
    <property type="entry name" value="Na_H_Exchanger"/>
    <property type="match status" value="1"/>
</dbReference>
<feature type="transmembrane region" description="Helical" evidence="5">
    <location>
        <begin position="118"/>
        <end position="139"/>
    </location>
</feature>
<feature type="transmembrane region" description="Helical" evidence="5">
    <location>
        <begin position="151"/>
        <end position="175"/>
    </location>
</feature>
<dbReference type="AlphaFoldDB" id="A0A380LSP6"/>
<feature type="transmembrane region" description="Helical" evidence="5">
    <location>
        <begin position="27"/>
        <end position="46"/>
    </location>
</feature>
<evidence type="ECO:0000313" key="7">
    <source>
        <dbReference type="EMBL" id="SUO04886.1"/>
    </source>
</evidence>
<reference evidence="7 8" key="1">
    <citation type="submission" date="2018-06" db="EMBL/GenBank/DDBJ databases">
        <authorList>
            <consortium name="Pathogen Informatics"/>
            <person name="Doyle S."/>
        </authorList>
    </citation>
    <scope>NUCLEOTIDE SEQUENCE [LARGE SCALE GENOMIC DNA]</scope>
    <source>
        <strain evidence="7 8">NCTC11087</strain>
    </source>
</reference>
<feature type="transmembrane region" description="Helical" evidence="5">
    <location>
        <begin position="369"/>
        <end position="390"/>
    </location>
</feature>
<dbReference type="PANTHER" id="PTHR43021:SF2">
    <property type="entry name" value="CATION_H+ EXCHANGER DOMAIN-CONTAINING PROTEIN"/>
    <property type="match status" value="1"/>
</dbReference>
<organism evidence="7 8">
    <name type="scientific">Faecalicoccus pleomorphus</name>
    <dbReference type="NCBI Taxonomy" id="1323"/>
    <lineage>
        <taxon>Bacteria</taxon>
        <taxon>Bacillati</taxon>
        <taxon>Bacillota</taxon>
        <taxon>Erysipelotrichia</taxon>
        <taxon>Erysipelotrichales</taxon>
        <taxon>Erysipelotrichaceae</taxon>
        <taxon>Faecalicoccus</taxon>
    </lineage>
</organism>
<keyword evidence="4 5" id="KW-0472">Membrane</keyword>
<evidence type="ECO:0000313" key="8">
    <source>
        <dbReference type="Proteomes" id="UP000255523"/>
    </source>
</evidence>
<evidence type="ECO:0000256" key="4">
    <source>
        <dbReference type="ARBA" id="ARBA00023136"/>
    </source>
</evidence>
<dbReference type="OrthoDB" id="9778229at2"/>
<keyword evidence="2 5" id="KW-0812">Transmembrane</keyword>
<protein>
    <submittedName>
        <fullName evidence="7">NhaP-type Na+/H+ and K+/H+ antiporters with a unique C-terminal domain</fullName>
    </submittedName>
</protein>
<dbReference type="GO" id="GO:0015297">
    <property type="term" value="F:antiporter activity"/>
    <property type="evidence" value="ECO:0007669"/>
    <property type="project" value="InterPro"/>
</dbReference>
<accession>A0A380LSP6</accession>
<feature type="transmembrane region" description="Helical" evidence="5">
    <location>
        <begin position="87"/>
        <end position="112"/>
    </location>
</feature>
<evidence type="ECO:0000256" key="1">
    <source>
        <dbReference type="ARBA" id="ARBA00004141"/>
    </source>
</evidence>
<feature type="transmembrane region" description="Helical" evidence="5">
    <location>
        <begin position="181"/>
        <end position="204"/>
    </location>
</feature>
<evidence type="ECO:0000256" key="2">
    <source>
        <dbReference type="ARBA" id="ARBA00022692"/>
    </source>
</evidence>
<dbReference type="PANTHER" id="PTHR43021">
    <property type="entry name" value="NA(+)/H(+) ANTIPORTER-RELATED"/>
    <property type="match status" value="1"/>
</dbReference>
<dbReference type="InterPro" id="IPR006153">
    <property type="entry name" value="Cation/H_exchanger_TM"/>
</dbReference>
<feature type="transmembrane region" description="Helical" evidence="5">
    <location>
        <begin position="337"/>
        <end position="357"/>
    </location>
</feature>
<feature type="domain" description="Cation/H+ exchanger transmembrane" evidence="6">
    <location>
        <begin position="10"/>
        <end position="380"/>
    </location>
</feature>
<comment type="subcellular location">
    <subcellularLocation>
        <location evidence="1">Membrane</location>
        <topology evidence="1">Multi-pass membrane protein</topology>
    </subcellularLocation>
</comment>
<feature type="transmembrane region" description="Helical" evidence="5">
    <location>
        <begin position="216"/>
        <end position="237"/>
    </location>
</feature>
<gene>
    <name evidence="7" type="ORF">NCTC11087_01815</name>
</gene>
<feature type="transmembrane region" description="Helical" evidence="5">
    <location>
        <begin position="243"/>
        <end position="262"/>
    </location>
</feature>
<name>A0A380LSP6_9FIRM</name>
<proteinExistence type="predicted"/>
<feature type="transmembrane region" description="Helical" evidence="5">
    <location>
        <begin position="298"/>
        <end position="316"/>
    </location>
</feature>
<evidence type="ECO:0000256" key="3">
    <source>
        <dbReference type="ARBA" id="ARBA00022989"/>
    </source>
</evidence>